<keyword evidence="6 9" id="KW-1133">Transmembrane helix</keyword>
<reference evidence="12 13" key="1">
    <citation type="submission" date="2012-06" db="EMBL/GenBank/DDBJ databases">
        <title>Complete genome sequence of Corynebacterium terpenotabidum Y-11 (=DSM 44721).</title>
        <authorList>
            <person name="Ruckert C."/>
            <person name="Albersmeier A."/>
            <person name="Al-Dilaimi A."/>
            <person name="Szczepanowski R."/>
            <person name="Kalinowski J."/>
        </authorList>
    </citation>
    <scope>NUCLEOTIDE SEQUENCE [LARGE SCALE GENOMIC DNA]</scope>
    <source>
        <strain evidence="12 13">Y-11</strain>
    </source>
</reference>
<keyword evidence="5 9" id="KW-0653">Protein transport</keyword>
<dbReference type="Gene3D" id="1.20.5.3310">
    <property type="match status" value="1"/>
</dbReference>
<dbReference type="NCBIfam" id="TIGR01410">
    <property type="entry name" value="tatB"/>
    <property type="match status" value="1"/>
</dbReference>
<dbReference type="Proteomes" id="UP000014809">
    <property type="component" value="Chromosome"/>
</dbReference>
<organism evidence="12 13">
    <name type="scientific">Corynebacterium terpenotabidum Y-11</name>
    <dbReference type="NCBI Taxonomy" id="1200352"/>
    <lineage>
        <taxon>Bacteria</taxon>
        <taxon>Bacillati</taxon>
        <taxon>Actinomycetota</taxon>
        <taxon>Actinomycetes</taxon>
        <taxon>Mycobacteriales</taxon>
        <taxon>Corynebacteriaceae</taxon>
        <taxon>Corynebacterium</taxon>
    </lineage>
</organism>
<feature type="region of interest" description="Disordered" evidence="10">
    <location>
        <begin position="101"/>
        <end position="170"/>
    </location>
</feature>
<dbReference type="PRINTS" id="PR01506">
    <property type="entry name" value="TATBPROTEIN"/>
</dbReference>
<evidence type="ECO:0000256" key="3">
    <source>
        <dbReference type="ARBA" id="ARBA00022475"/>
    </source>
</evidence>
<proteinExistence type="inferred from homology"/>
<keyword evidence="4 9" id="KW-0812">Transmembrane</keyword>
<comment type="similarity">
    <text evidence="9">Belongs to the TatB family.</text>
</comment>
<evidence type="ECO:0000256" key="5">
    <source>
        <dbReference type="ARBA" id="ARBA00022927"/>
    </source>
</evidence>
<dbReference type="InterPro" id="IPR003369">
    <property type="entry name" value="TatA/B/E"/>
</dbReference>
<sequence>MFSSVGWGEILVLVIVGLIVVGPERLPRIITDVKAMILAARNAISSAKAELGDGFAEDFEEFRKPLSQLNDVRRMGARGLVTKALLDDDPEFLGDLEKSARSVTDSVTGTGGQAAQTAKPTSSPNGTAASPSGPSTPGPDASPTTPAAPGGPDTSTDRPGWATMDDGDVL</sequence>
<dbReference type="HAMAP" id="MF_00237">
    <property type="entry name" value="TatB"/>
    <property type="match status" value="1"/>
</dbReference>
<evidence type="ECO:0000256" key="6">
    <source>
        <dbReference type="ARBA" id="ARBA00022989"/>
    </source>
</evidence>
<evidence type="ECO:0000256" key="10">
    <source>
        <dbReference type="SAM" id="MobiDB-lite"/>
    </source>
</evidence>
<dbReference type="KEGG" id="cter:A606_07550"/>
<dbReference type="HOGENOM" id="CLU_086034_2_0_11"/>
<feature type="compositionally biased region" description="Low complexity" evidence="10">
    <location>
        <begin position="126"/>
        <end position="154"/>
    </location>
</feature>
<comment type="function">
    <text evidence="9">Part of the twin-arginine translocation (Tat) system that transports large folded proteins containing a characteristic twin-arginine motif in their signal peptide across membranes. Together with TatC, TatB is part of a receptor directly interacting with Tat signal peptides. TatB may form an oligomeric binding site that transiently accommodates folded Tat precursor proteins before their translocation.</text>
</comment>
<dbReference type="STRING" id="1200352.A606_07550"/>
<evidence type="ECO:0000256" key="9">
    <source>
        <dbReference type="HAMAP-Rule" id="MF_00237"/>
    </source>
</evidence>
<keyword evidence="2 9" id="KW-0813">Transport</keyword>
<evidence type="ECO:0000256" key="11">
    <source>
        <dbReference type="SAM" id="Phobius"/>
    </source>
</evidence>
<keyword evidence="7 9" id="KW-0811">Translocation</keyword>
<evidence type="ECO:0000256" key="7">
    <source>
        <dbReference type="ARBA" id="ARBA00023010"/>
    </source>
</evidence>
<evidence type="ECO:0000313" key="13">
    <source>
        <dbReference type="Proteomes" id="UP000014809"/>
    </source>
</evidence>
<accession>S4XDC9</accession>
<dbReference type="OrthoDB" id="3267321at2"/>
<dbReference type="AlphaFoldDB" id="S4XDC9"/>
<comment type="subunit">
    <text evidence="9">The Tat system comprises two distinct complexes: a TatABC complex, containing multiple copies of TatA, TatB and TatC subunits, and a separate TatA complex, containing only TatA subunits. Substrates initially bind to the TatABC complex, which probably triggers association of the separate TatA complex to form the active translocon.</text>
</comment>
<feature type="compositionally biased region" description="Polar residues" evidence="10">
    <location>
        <begin position="101"/>
        <end position="125"/>
    </location>
</feature>
<dbReference type="GO" id="GO:0008320">
    <property type="term" value="F:protein transmembrane transporter activity"/>
    <property type="evidence" value="ECO:0007669"/>
    <property type="project" value="UniProtKB-UniRule"/>
</dbReference>
<name>S4XDC9_9CORY</name>
<evidence type="ECO:0000256" key="1">
    <source>
        <dbReference type="ARBA" id="ARBA00004167"/>
    </source>
</evidence>
<feature type="transmembrane region" description="Helical" evidence="11">
    <location>
        <begin position="6"/>
        <end position="26"/>
    </location>
</feature>
<protein>
    <recommendedName>
        <fullName evidence="9">Sec-independent protein translocase protein TatB</fullName>
    </recommendedName>
</protein>
<keyword evidence="13" id="KW-1185">Reference proteome</keyword>
<gene>
    <name evidence="9 12" type="primary">tatB</name>
    <name evidence="12" type="ORF">A606_07550</name>
</gene>
<evidence type="ECO:0000256" key="4">
    <source>
        <dbReference type="ARBA" id="ARBA00022692"/>
    </source>
</evidence>
<dbReference type="Pfam" id="PF02416">
    <property type="entry name" value="TatA_B_E"/>
    <property type="match status" value="1"/>
</dbReference>
<dbReference type="InterPro" id="IPR018448">
    <property type="entry name" value="TatB"/>
</dbReference>
<dbReference type="eggNOG" id="COG1826">
    <property type="taxonomic scope" value="Bacteria"/>
</dbReference>
<evidence type="ECO:0000256" key="2">
    <source>
        <dbReference type="ARBA" id="ARBA00022448"/>
    </source>
</evidence>
<dbReference type="EMBL" id="CP003696">
    <property type="protein sequence ID" value="AGP31157.1"/>
    <property type="molecule type" value="Genomic_DNA"/>
</dbReference>
<keyword evidence="8 9" id="KW-0472">Membrane</keyword>
<dbReference type="GO" id="GO:0033281">
    <property type="term" value="C:TAT protein transport complex"/>
    <property type="evidence" value="ECO:0007669"/>
    <property type="project" value="UniProtKB-UniRule"/>
</dbReference>
<keyword evidence="3 9" id="KW-1003">Cell membrane</keyword>
<dbReference type="PATRIC" id="fig|1200352.3.peg.1540"/>
<dbReference type="GO" id="GO:0043953">
    <property type="term" value="P:protein transport by the Tat complex"/>
    <property type="evidence" value="ECO:0007669"/>
    <property type="project" value="UniProtKB-UniRule"/>
</dbReference>
<evidence type="ECO:0000313" key="12">
    <source>
        <dbReference type="EMBL" id="AGP31157.1"/>
    </source>
</evidence>
<comment type="subcellular location">
    <subcellularLocation>
        <location evidence="9">Cell membrane</location>
        <topology evidence="9">Single-pass membrane protein</topology>
    </subcellularLocation>
    <subcellularLocation>
        <location evidence="1">Membrane</location>
        <topology evidence="1">Single-pass membrane protein</topology>
    </subcellularLocation>
</comment>
<dbReference type="RefSeq" id="WP_020441518.1">
    <property type="nucleotide sequence ID" value="NC_021663.1"/>
</dbReference>
<evidence type="ECO:0000256" key="8">
    <source>
        <dbReference type="ARBA" id="ARBA00023136"/>
    </source>
</evidence>